<dbReference type="EMBL" id="MU128932">
    <property type="protein sequence ID" value="KAF9517435.1"/>
    <property type="molecule type" value="Genomic_DNA"/>
</dbReference>
<feature type="domain" description="Aminoglycoside phosphotransferase" evidence="1">
    <location>
        <begin position="52"/>
        <end position="242"/>
    </location>
</feature>
<sequence length="267" mass="31184">MTFLKMRVFLYKLFTQPRGLRQAWLLGSDVVRIGPKVLLKHHGTVRPTEAFTMDFVRRQTHLPVPAVHDVFLDRRGHVYIMMDYIDAPELQAVWRRLSLAQRSAVVQELVTYLVELRALSPPDPNAVQAVDGGSLIDVRLGSEPFGPFAAVDDFHMYLGHTIIHDRLASNHPYAREALERCRHRTYRIIFSHSDLAPRNILYKDGHIAAIIDWEFSGWYPEYWEFTRTFDSSSWIIPEFWELFKAHFEGQYDDELVMEHVLSAEMTR</sequence>
<dbReference type="Proteomes" id="UP000886523">
    <property type="component" value="Unassembled WGS sequence"/>
</dbReference>
<keyword evidence="3" id="KW-1185">Reference proteome</keyword>
<organism evidence="2 3">
    <name type="scientific">Hydnum rufescens UP504</name>
    <dbReference type="NCBI Taxonomy" id="1448309"/>
    <lineage>
        <taxon>Eukaryota</taxon>
        <taxon>Fungi</taxon>
        <taxon>Dikarya</taxon>
        <taxon>Basidiomycota</taxon>
        <taxon>Agaricomycotina</taxon>
        <taxon>Agaricomycetes</taxon>
        <taxon>Cantharellales</taxon>
        <taxon>Hydnaceae</taxon>
        <taxon>Hydnum</taxon>
    </lineage>
</organism>
<evidence type="ECO:0000259" key="1">
    <source>
        <dbReference type="Pfam" id="PF01636"/>
    </source>
</evidence>
<gene>
    <name evidence="2" type="ORF">BS47DRAFT_533384</name>
</gene>
<protein>
    <recommendedName>
        <fullName evidence="1">Aminoglycoside phosphotransferase domain-containing protein</fullName>
    </recommendedName>
</protein>
<dbReference type="Pfam" id="PF01636">
    <property type="entry name" value="APH"/>
    <property type="match status" value="1"/>
</dbReference>
<reference evidence="2" key="1">
    <citation type="journal article" date="2020" name="Nat. Commun.">
        <title>Large-scale genome sequencing of mycorrhizal fungi provides insights into the early evolution of symbiotic traits.</title>
        <authorList>
            <person name="Miyauchi S."/>
            <person name="Kiss E."/>
            <person name="Kuo A."/>
            <person name="Drula E."/>
            <person name="Kohler A."/>
            <person name="Sanchez-Garcia M."/>
            <person name="Morin E."/>
            <person name="Andreopoulos B."/>
            <person name="Barry K.W."/>
            <person name="Bonito G."/>
            <person name="Buee M."/>
            <person name="Carver A."/>
            <person name="Chen C."/>
            <person name="Cichocki N."/>
            <person name="Clum A."/>
            <person name="Culley D."/>
            <person name="Crous P.W."/>
            <person name="Fauchery L."/>
            <person name="Girlanda M."/>
            <person name="Hayes R.D."/>
            <person name="Keri Z."/>
            <person name="LaButti K."/>
            <person name="Lipzen A."/>
            <person name="Lombard V."/>
            <person name="Magnuson J."/>
            <person name="Maillard F."/>
            <person name="Murat C."/>
            <person name="Nolan M."/>
            <person name="Ohm R.A."/>
            <person name="Pangilinan J."/>
            <person name="Pereira M.F."/>
            <person name="Perotto S."/>
            <person name="Peter M."/>
            <person name="Pfister S."/>
            <person name="Riley R."/>
            <person name="Sitrit Y."/>
            <person name="Stielow J.B."/>
            <person name="Szollosi G."/>
            <person name="Zifcakova L."/>
            <person name="Stursova M."/>
            <person name="Spatafora J.W."/>
            <person name="Tedersoo L."/>
            <person name="Vaario L.M."/>
            <person name="Yamada A."/>
            <person name="Yan M."/>
            <person name="Wang P."/>
            <person name="Xu J."/>
            <person name="Bruns T."/>
            <person name="Baldrian P."/>
            <person name="Vilgalys R."/>
            <person name="Dunand C."/>
            <person name="Henrissat B."/>
            <person name="Grigoriev I.V."/>
            <person name="Hibbett D."/>
            <person name="Nagy L.G."/>
            <person name="Martin F.M."/>
        </authorList>
    </citation>
    <scope>NUCLEOTIDE SEQUENCE</scope>
    <source>
        <strain evidence="2">UP504</strain>
    </source>
</reference>
<dbReference type="OrthoDB" id="8300194at2759"/>
<dbReference type="InterPro" id="IPR051678">
    <property type="entry name" value="AGP_Transferase"/>
</dbReference>
<accession>A0A9P6E0S4</accession>
<evidence type="ECO:0000313" key="3">
    <source>
        <dbReference type="Proteomes" id="UP000886523"/>
    </source>
</evidence>
<dbReference type="PANTHER" id="PTHR21310">
    <property type="entry name" value="AMINOGLYCOSIDE PHOSPHOTRANSFERASE-RELATED-RELATED"/>
    <property type="match status" value="1"/>
</dbReference>
<dbReference type="Gene3D" id="3.90.1200.10">
    <property type="match status" value="1"/>
</dbReference>
<dbReference type="InterPro" id="IPR011009">
    <property type="entry name" value="Kinase-like_dom_sf"/>
</dbReference>
<dbReference type="PANTHER" id="PTHR21310:SF58">
    <property type="entry name" value="AMINOGLYCOSIDE PHOSPHOTRANSFERASE DOMAIN-CONTAINING PROTEIN"/>
    <property type="match status" value="1"/>
</dbReference>
<dbReference type="SUPFAM" id="SSF56112">
    <property type="entry name" value="Protein kinase-like (PK-like)"/>
    <property type="match status" value="1"/>
</dbReference>
<evidence type="ECO:0000313" key="2">
    <source>
        <dbReference type="EMBL" id="KAF9517435.1"/>
    </source>
</evidence>
<dbReference type="InterPro" id="IPR002575">
    <property type="entry name" value="Aminoglycoside_PTrfase"/>
</dbReference>
<dbReference type="AlphaFoldDB" id="A0A9P6E0S4"/>
<proteinExistence type="predicted"/>
<comment type="caution">
    <text evidence="2">The sequence shown here is derived from an EMBL/GenBank/DDBJ whole genome shotgun (WGS) entry which is preliminary data.</text>
</comment>
<name>A0A9P6E0S4_9AGAM</name>